<dbReference type="Gene3D" id="3.40.109.10">
    <property type="entry name" value="NADH Oxidase"/>
    <property type="match status" value="1"/>
</dbReference>
<name>A0ABY7P6I1_9ACTN</name>
<sequence length="365" mass="40621">MVCDDPVLHRQLALSPGAQRLLARFADWTEVAESDDSGADPELRLVHQLHAARILIAEESPEDRLVRSLGAWSEWGTAATYFHLSSRTTCDEKFLSAAEDSARLISELEERPQPPETKEYPEAPRIRLSAPQNDRLAERGLDSVLRARRTTRRFDRESPVTEAQLATLLHWVAAPQHQVKRPGMVPAMLKASPSGGARHSLEVYPVVLNVEGVPSGVYHYHSTEHVLESLVPGPVDPDRVVEWCGDQTYLHGAGVVFFYTSVLDRVAWKYRTGRTYRTLFMELGHFSQTAYLVGTALDLGVFFTAATRDAAVEELLGLDWRREILCGVTGVGVPTPEESSRQRAMLAGAEPDFSFFGDSWDGRGQ</sequence>
<dbReference type="RefSeq" id="WP_270082756.1">
    <property type="nucleotide sequence ID" value="NZ_CP115300.1"/>
</dbReference>
<dbReference type="InterPro" id="IPR052544">
    <property type="entry name" value="Bacteriocin_Proc_Enz"/>
</dbReference>
<reference evidence="2 3" key="1">
    <citation type="submission" date="2022-12" db="EMBL/GenBank/DDBJ databases">
        <authorList>
            <person name="Mo P."/>
        </authorList>
    </citation>
    <scope>NUCLEOTIDE SEQUENCE [LARGE SCALE GENOMIC DNA]</scope>
    <source>
        <strain evidence="2 3">HUAS 2-6</strain>
    </source>
</reference>
<protein>
    <submittedName>
        <fullName evidence="2">SagB/ThcOx family dehydrogenase</fullName>
    </submittedName>
</protein>
<dbReference type="EMBL" id="CP115300">
    <property type="protein sequence ID" value="WBO65134.1"/>
    <property type="molecule type" value="Genomic_DNA"/>
</dbReference>
<dbReference type="CDD" id="cd02142">
    <property type="entry name" value="McbC_SagB-like_oxidoreductase"/>
    <property type="match status" value="1"/>
</dbReference>
<organism evidence="2 3">
    <name type="scientific">Streptomyces camelliae</name>
    <dbReference type="NCBI Taxonomy" id="3004093"/>
    <lineage>
        <taxon>Bacteria</taxon>
        <taxon>Bacillati</taxon>
        <taxon>Actinomycetota</taxon>
        <taxon>Actinomycetes</taxon>
        <taxon>Kitasatosporales</taxon>
        <taxon>Streptomycetaceae</taxon>
        <taxon>Streptomyces</taxon>
    </lineage>
</organism>
<gene>
    <name evidence="2" type="ORF">O1G22_20995</name>
</gene>
<dbReference type="InterPro" id="IPR020051">
    <property type="entry name" value="SagB-type_dehydrogenase"/>
</dbReference>
<dbReference type="Pfam" id="PF00881">
    <property type="entry name" value="Nitroreductase"/>
    <property type="match status" value="1"/>
</dbReference>
<feature type="domain" description="Nitroreductase" evidence="1">
    <location>
        <begin position="145"/>
        <end position="332"/>
    </location>
</feature>
<dbReference type="InterPro" id="IPR029479">
    <property type="entry name" value="Nitroreductase"/>
</dbReference>
<dbReference type="NCBIfam" id="TIGR03605">
    <property type="entry name" value="antibiot_sagB"/>
    <property type="match status" value="1"/>
</dbReference>
<accession>A0ABY7P6I1</accession>
<evidence type="ECO:0000259" key="1">
    <source>
        <dbReference type="Pfam" id="PF00881"/>
    </source>
</evidence>
<proteinExistence type="predicted"/>
<dbReference type="InterPro" id="IPR000415">
    <property type="entry name" value="Nitroreductase-like"/>
</dbReference>
<evidence type="ECO:0000313" key="3">
    <source>
        <dbReference type="Proteomes" id="UP001212326"/>
    </source>
</evidence>
<dbReference type="PANTHER" id="PTHR43745">
    <property type="entry name" value="NITROREDUCTASE MJ1384-RELATED"/>
    <property type="match status" value="1"/>
</dbReference>
<dbReference type="SUPFAM" id="SSF55469">
    <property type="entry name" value="FMN-dependent nitroreductase-like"/>
    <property type="match status" value="1"/>
</dbReference>
<keyword evidence="3" id="KW-1185">Reference proteome</keyword>
<evidence type="ECO:0000313" key="2">
    <source>
        <dbReference type="EMBL" id="WBO65134.1"/>
    </source>
</evidence>
<dbReference type="Proteomes" id="UP001212326">
    <property type="component" value="Chromosome"/>
</dbReference>
<dbReference type="PANTHER" id="PTHR43745:SF2">
    <property type="entry name" value="NITROREDUCTASE MJ1384-RELATED"/>
    <property type="match status" value="1"/>
</dbReference>